<sequence length="216" mass="24671">MKRTFFSLLLIFVLSACSHNGSMETTNKQTSHGEDVDTVNEKPLQAEDIKLPASIFSSKKSNTLISEKEMKQSIKVYLDSSEDLYNASNQFEEKIDSDQKLNNKELEKFKQIKNLAKENDENFSNYISNNTLPKGYKENSKRISRYVMGINEFIDGLDQVIDDMVDEAGDESIFEDKIDSYISGNSNISGREQKKIESFLDEKKIDTKAFGRKDKS</sequence>
<evidence type="ECO:0000313" key="2">
    <source>
        <dbReference type="EMBL" id="MDU9690170.1"/>
    </source>
</evidence>
<feature type="signal peptide" evidence="1">
    <location>
        <begin position="1"/>
        <end position="18"/>
    </location>
</feature>
<dbReference type="NCBIfam" id="NF033193">
    <property type="entry name" value="lipo_NDxxF"/>
    <property type="match status" value="1"/>
</dbReference>
<dbReference type="RefSeq" id="WP_316909889.1">
    <property type="nucleotide sequence ID" value="NZ_JAPTGD010000001.1"/>
</dbReference>
<organism evidence="2 3">
    <name type="scientific">Priestia aryabhattai</name>
    <name type="common">Bacillus aryabhattai</name>
    <dbReference type="NCBI Taxonomy" id="412384"/>
    <lineage>
        <taxon>Bacteria</taxon>
        <taxon>Bacillati</taxon>
        <taxon>Bacillota</taxon>
        <taxon>Bacilli</taxon>
        <taxon>Bacillales</taxon>
        <taxon>Bacillaceae</taxon>
        <taxon>Priestia</taxon>
    </lineage>
</organism>
<proteinExistence type="predicted"/>
<dbReference type="AlphaFoldDB" id="A0AAX6N3A0"/>
<dbReference type="Proteomes" id="UP001269400">
    <property type="component" value="Unassembled WGS sequence"/>
</dbReference>
<keyword evidence="1" id="KW-0732">Signal</keyword>
<dbReference type="InterPro" id="IPR047903">
    <property type="entry name" value="NDxxF_lipo"/>
</dbReference>
<dbReference type="PROSITE" id="PS51257">
    <property type="entry name" value="PROKAR_LIPOPROTEIN"/>
    <property type="match status" value="1"/>
</dbReference>
<keyword evidence="2" id="KW-0449">Lipoprotein</keyword>
<accession>A0AAX6N3A0</accession>
<evidence type="ECO:0000256" key="1">
    <source>
        <dbReference type="SAM" id="SignalP"/>
    </source>
</evidence>
<evidence type="ECO:0000313" key="3">
    <source>
        <dbReference type="Proteomes" id="UP001269400"/>
    </source>
</evidence>
<reference evidence="2" key="2">
    <citation type="submission" date="2022-12" db="EMBL/GenBank/DDBJ databases">
        <authorList>
            <person name="Dechsakulwatana C."/>
            <person name="Rungsihiranrut A."/>
            <person name="Muangchinda C."/>
            <person name="Ningthoujam R."/>
            <person name="Klankeo P."/>
            <person name="Pinyakong O."/>
        </authorList>
    </citation>
    <scope>NUCLEOTIDE SEQUENCE</scope>
    <source>
        <strain evidence="2">TL01-2</strain>
    </source>
</reference>
<reference evidence="2" key="1">
    <citation type="journal article" date="2022" name="J Environ Chem Eng">
        <title>Biodegradation of petroleum oil using a constructed nonpathogenic and heavy metal-tolerant bacterial consortium isolated from marine sponges.</title>
        <authorList>
            <person name="Dechsakulwatana C."/>
            <person name="Rungsihiranrut A."/>
            <person name="Muangchinda C."/>
            <person name="Ningthoujam R."/>
            <person name="Klankeo P."/>
            <person name="Pinyakong O."/>
        </authorList>
    </citation>
    <scope>NUCLEOTIDE SEQUENCE</scope>
    <source>
        <strain evidence="2">TL01-2</strain>
    </source>
</reference>
<comment type="caution">
    <text evidence="2">The sequence shown here is derived from an EMBL/GenBank/DDBJ whole genome shotgun (WGS) entry which is preliminary data.</text>
</comment>
<dbReference type="EMBL" id="JAPTGD010000001">
    <property type="protein sequence ID" value="MDU9690170.1"/>
    <property type="molecule type" value="Genomic_DNA"/>
</dbReference>
<name>A0AAX6N3A0_PRIAR</name>
<feature type="chain" id="PRO_5043590169" evidence="1">
    <location>
        <begin position="19"/>
        <end position="216"/>
    </location>
</feature>
<protein>
    <submittedName>
        <fullName evidence="2">NDxxF motif lipoprotein</fullName>
    </submittedName>
</protein>
<gene>
    <name evidence="2" type="ORF">O0Q50_03250</name>
</gene>